<dbReference type="AlphaFoldDB" id="A0A1I5ELZ5"/>
<gene>
    <name evidence="1" type="ORF">SAMN04488056_103250</name>
</gene>
<dbReference type="Proteomes" id="UP000199236">
    <property type="component" value="Unassembled WGS sequence"/>
</dbReference>
<reference evidence="1 2" key="1">
    <citation type="submission" date="2016-10" db="EMBL/GenBank/DDBJ databases">
        <authorList>
            <person name="de Groot N.N."/>
        </authorList>
    </citation>
    <scope>NUCLEOTIDE SEQUENCE [LARGE SCALE GENOMIC DNA]</scope>
    <source>
        <strain evidence="1 2">CGMCC 1.9157</strain>
    </source>
</reference>
<keyword evidence="2" id="KW-1185">Reference proteome</keyword>
<evidence type="ECO:0000313" key="2">
    <source>
        <dbReference type="Proteomes" id="UP000199236"/>
    </source>
</evidence>
<sequence length="55" mass="6010">MVSVKALAEAVLVPQKEARVSFWDDDVRRSYALPLAGEHEHGQVIAPIANRPLSA</sequence>
<accession>A0A1I5ELZ5</accession>
<evidence type="ECO:0000313" key="1">
    <source>
        <dbReference type="EMBL" id="SFO12552.1"/>
    </source>
</evidence>
<protein>
    <submittedName>
        <fullName evidence="1">Uncharacterized protein</fullName>
    </submittedName>
</protein>
<organism evidence="1 2">
    <name type="scientific">Cohaesibacter marisflavi</name>
    <dbReference type="NCBI Taxonomy" id="655353"/>
    <lineage>
        <taxon>Bacteria</taxon>
        <taxon>Pseudomonadati</taxon>
        <taxon>Pseudomonadota</taxon>
        <taxon>Alphaproteobacteria</taxon>
        <taxon>Hyphomicrobiales</taxon>
        <taxon>Cohaesibacteraceae</taxon>
    </lineage>
</organism>
<proteinExistence type="predicted"/>
<dbReference type="EMBL" id="FOVR01000003">
    <property type="protein sequence ID" value="SFO12552.1"/>
    <property type="molecule type" value="Genomic_DNA"/>
</dbReference>
<name>A0A1I5ELZ5_9HYPH</name>